<keyword evidence="2" id="KW-0378">Hydrolase</keyword>
<dbReference type="GO" id="GO:0016787">
    <property type="term" value="F:hydrolase activity"/>
    <property type="evidence" value="ECO:0007669"/>
    <property type="project" value="UniProtKB-KW"/>
</dbReference>
<dbReference type="InterPro" id="IPR029058">
    <property type="entry name" value="AB_hydrolase_fold"/>
</dbReference>
<comment type="caution">
    <text evidence="2">The sequence shown here is derived from an EMBL/GenBank/DDBJ whole genome shotgun (WGS) entry which is preliminary data.</text>
</comment>
<gene>
    <name evidence="2" type="ORF">GCM10011343_16700</name>
</gene>
<dbReference type="EMBL" id="BMFG01000006">
    <property type="protein sequence ID" value="GGD27126.1"/>
    <property type="molecule type" value="Genomic_DNA"/>
</dbReference>
<keyword evidence="3" id="KW-1185">Reference proteome</keyword>
<dbReference type="Pfam" id="PF12146">
    <property type="entry name" value="Hydrolase_4"/>
    <property type="match status" value="1"/>
</dbReference>
<protein>
    <submittedName>
        <fullName evidence="2">Alpha/beta hydrolase</fullName>
    </submittedName>
</protein>
<evidence type="ECO:0000313" key="2">
    <source>
        <dbReference type="EMBL" id="GGD27126.1"/>
    </source>
</evidence>
<reference evidence="2" key="1">
    <citation type="journal article" date="2014" name="Int. J. Syst. Evol. Microbiol.">
        <title>Complete genome sequence of Corynebacterium casei LMG S-19264T (=DSM 44701T), isolated from a smear-ripened cheese.</title>
        <authorList>
            <consortium name="US DOE Joint Genome Institute (JGI-PGF)"/>
            <person name="Walter F."/>
            <person name="Albersmeier A."/>
            <person name="Kalinowski J."/>
            <person name="Ruckert C."/>
        </authorList>
    </citation>
    <scope>NUCLEOTIDE SEQUENCE</scope>
    <source>
        <strain evidence="2">CGMCC 1.12506</strain>
    </source>
</reference>
<proteinExistence type="predicted"/>
<sequence length="326" mass="38063">MILVNFVQLWAQDYQQDKYLDSFQMLTVAQPDDYEGKVTFTLVSKLADEKSNKAVLYIHGYCDYFFQEEYAEQFTKRGINFYALDLRKYGRSYLPHQVIYNMRSLEEYFPDIDSALEIIKKEGNDKVLLNAHSTGGLISSLYANQRKDSPFFDAIFLNSPFLEMNMSWFKRKAAIPLIAKKGLKKPNKTIKGSSLSFYGESLHKDYRGEWDYDLSVKPIVSPNVTYGFIRALYLGHNEIKNRLHITQPILVMHSDKSIQSKSWREDFYYSDSVLDVGDIEKYSYYLGNQVKTIAIKDGMHDLVLSRTPVRNEVYRNLFDWLDSISF</sequence>
<accession>A0A916Y1G5</accession>
<evidence type="ECO:0000259" key="1">
    <source>
        <dbReference type="Pfam" id="PF12146"/>
    </source>
</evidence>
<name>A0A916Y1G5_9FLAO</name>
<dbReference type="AlphaFoldDB" id="A0A916Y1G5"/>
<reference evidence="2" key="2">
    <citation type="submission" date="2020-09" db="EMBL/GenBank/DDBJ databases">
        <authorList>
            <person name="Sun Q."/>
            <person name="Zhou Y."/>
        </authorList>
    </citation>
    <scope>NUCLEOTIDE SEQUENCE</scope>
    <source>
        <strain evidence="2">CGMCC 1.12506</strain>
    </source>
</reference>
<feature type="domain" description="Serine aminopeptidase S33" evidence="1">
    <location>
        <begin position="51"/>
        <end position="256"/>
    </location>
</feature>
<dbReference type="PANTHER" id="PTHR11614">
    <property type="entry name" value="PHOSPHOLIPASE-RELATED"/>
    <property type="match status" value="1"/>
</dbReference>
<organism evidence="2 3">
    <name type="scientific">Flavobacterium orientale</name>
    <dbReference type="NCBI Taxonomy" id="1756020"/>
    <lineage>
        <taxon>Bacteria</taxon>
        <taxon>Pseudomonadati</taxon>
        <taxon>Bacteroidota</taxon>
        <taxon>Flavobacteriia</taxon>
        <taxon>Flavobacteriales</taxon>
        <taxon>Flavobacteriaceae</taxon>
        <taxon>Flavobacterium</taxon>
    </lineage>
</organism>
<dbReference type="Proteomes" id="UP000625735">
    <property type="component" value="Unassembled WGS sequence"/>
</dbReference>
<dbReference type="InterPro" id="IPR022742">
    <property type="entry name" value="Hydrolase_4"/>
</dbReference>
<dbReference type="Gene3D" id="3.40.50.1820">
    <property type="entry name" value="alpha/beta hydrolase"/>
    <property type="match status" value="1"/>
</dbReference>
<dbReference type="SUPFAM" id="SSF53474">
    <property type="entry name" value="alpha/beta-Hydrolases"/>
    <property type="match status" value="1"/>
</dbReference>
<evidence type="ECO:0000313" key="3">
    <source>
        <dbReference type="Proteomes" id="UP000625735"/>
    </source>
</evidence>
<dbReference type="InterPro" id="IPR051044">
    <property type="entry name" value="MAG_DAG_Lipase"/>
</dbReference>